<dbReference type="EMBL" id="JAEFCI010007277">
    <property type="protein sequence ID" value="KAG5459161.1"/>
    <property type="molecule type" value="Genomic_DNA"/>
</dbReference>
<keyword evidence="4" id="KW-0472">Membrane</keyword>
<reference evidence="6 7" key="1">
    <citation type="journal article" name="Sci. Rep.">
        <title>Genome-scale phylogenetic analyses confirm Olpidium as the closest living zoosporic fungus to the non-flagellated, terrestrial fungi.</title>
        <authorList>
            <person name="Chang Y."/>
            <person name="Rochon D."/>
            <person name="Sekimoto S."/>
            <person name="Wang Y."/>
            <person name="Chovatia M."/>
            <person name="Sandor L."/>
            <person name="Salamov A."/>
            <person name="Grigoriev I.V."/>
            <person name="Stajich J.E."/>
            <person name="Spatafora J.W."/>
        </authorList>
    </citation>
    <scope>NUCLEOTIDE SEQUENCE [LARGE SCALE GENOMIC DNA]</scope>
    <source>
        <strain evidence="6">S191</strain>
    </source>
</reference>
<dbReference type="InterPro" id="IPR015421">
    <property type="entry name" value="PyrdxlP-dep_Trfase_major"/>
</dbReference>
<dbReference type="InterPro" id="IPR015422">
    <property type="entry name" value="PyrdxlP-dep_Trfase_small"/>
</dbReference>
<gene>
    <name evidence="6" type="ORF">BJ554DRAFT_472</name>
</gene>
<evidence type="ECO:0000256" key="2">
    <source>
        <dbReference type="ARBA" id="ARBA00022679"/>
    </source>
</evidence>
<sequence length="201" mass="21938">MGSAVTKSDRRYRPRAQCPHTPSGPAAAHAAMVSAAVKRSPAARAAVAAKSQHQDDEEAPVYTLLTTYISYIIVIVFGYMRDFFGKRLKPSEYSCYMETDVRAALRRRVFFSADSPEKPESGGKEKFTGHTRKLLNLSSYNYLGFANNDGPCADAVEATIKKYGISTVAPRFEAGTSELHSEVEAQVARFVGTEAAIVVSM</sequence>
<organism evidence="6 7">
    <name type="scientific">Olpidium bornovanus</name>
    <dbReference type="NCBI Taxonomy" id="278681"/>
    <lineage>
        <taxon>Eukaryota</taxon>
        <taxon>Fungi</taxon>
        <taxon>Fungi incertae sedis</taxon>
        <taxon>Olpidiomycota</taxon>
        <taxon>Olpidiomycotina</taxon>
        <taxon>Olpidiomycetes</taxon>
        <taxon>Olpidiales</taxon>
        <taxon>Olpidiaceae</taxon>
        <taxon>Olpidium</taxon>
    </lineage>
</organism>
<feature type="domain" description="Aminotransferase class I/classII large" evidence="5">
    <location>
        <begin position="133"/>
        <end position="200"/>
    </location>
</feature>
<dbReference type="SUPFAM" id="SSF53383">
    <property type="entry name" value="PLP-dependent transferases"/>
    <property type="match status" value="1"/>
</dbReference>
<evidence type="ECO:0000256" key="4">
    <source>
        <dbReference type="SAM" id="Phobius"/>
    </source>
</evidence>
<dbReference type="Proteomes" id="UP000673691">
    <property type="component" value="Unassembled WGS sequence"/>
</dbReference>
<keyword evidence="2" id="KW-0808">Transferase</keyword>
<dbReference type="GO" id="GO:0046513">
    <property type="term" value="P:ceramide biosynthetic process"/>
    <property type="evidence" value="ECO:0007669"/>
    <property type="project" value="TreeGrafter"/>
</dbReference>
<proteinExistence type="predicted"/>
<feature type="transmembrane region" description="Helical" evidence="4">
    <location>
        <begin position="61"/>
        <end position="80"/>
    </location>
</feature>
<feature type="non-terminal residue" evidence="6">
    <location>
        <position position="201"/>
    </location>
</feature>
<keyword evidence="7" id="KW-1185">Reference proteome</keyword>
<accession>A0A8H7ZTE3</accession>
<name>A0A8H7ZTE3_9FUNG</name>
<evidence type="ECO:0000259" key="5">
    <source>
        <dbReference type="Pfam" id="PF00155"/>
    </source>
</evidence>
<dbReference type="InterPro" id="IPR050087">
    <property type="entry name" value="AON_synthase_class-II"/>
</dbReference>
<dbReference type="InterPro" id="IPR015424">
    <property type="entry name" value="PyrdxlP-dep_Trfase"/>
</dbReference>
<dbReference type="GO" id="GO:0004758">
    <property type="term" value="F:serine C-palmitoyltransferase activity"/>
    <property type="evidence" value="ECO:0007669"/>
    <property type="project" value="TreeGrafter"/>
</dbReference>
<evidence type="ECO:0000256" key="1">
    <source>
        <dbReference type="ARBA" id="ARBA00001933"/>
    </source>
</evidence>
<dbReference type="Pfam" id="PF00155">
    <property type="entry name" value="Aminotran_1_2"/>
    <property type="match status" value="1"/>
</dbReference>
<dbReference type="GO" id="GO:0046512">
    <property type="term" value="P:sphingosine biosynthetic process"/>
    <property type="evidence" value="ECO:0007669"/>
    <property type="project" value="TreeGrafter"/>
</dbReference>
<feature type="region of interest" description="Disordered" evidence="3">
    <location>
        <begin position="1"/>
        <end position="25"/>
    </location>
</feature>
<keyword evidence="4" id="KW-1133">Transmembrane helix</keyword>
<dbReference type="InterPro" id="IPR004839">
    <property type="entry name" value="Aminotransferase_I/II_large"/>
</dbReference>
<dbReference type="PANTHER" id="PTHR13693:SF3">
    <property type="entry name" value="LD36009P"/>
    <property type="match status" value="1"/>
</dbReference>
<dbReference type="OrthoDB" id="65434at2759"/>
<dbReference type="GO" id="GO:0030170">
    <property type="term" value="F:pyridoxal phosphate binding"/>
    <property type="evidence" value="ECO:0007669"/>
    <property type="project" value="InterPro"/>
</dbReference>
<comment type="caution">
    <text evidence="6">The sequence shown here is derived from an EMBL/GenBank/DDBJ whole genome shotgun (WGS) entry which is preliminary data.</text>
</comment>
<protein>
    <recommendedName>
        <fullName evidence="5">Aminotransferase class I/classII large domain-containing protein</fullName>
    </recommendedName>
</protein>
<dbReference type="Gene3D" id="3.90.1150.10">
    <property type="entry name" value="Aspartate Aminotransferase, domain 1"/>
    <property type="match status" value="1"/>
</dbReference>
<dbReference type="AlphaFoldDB" id="A0A8H7ZTE3"/>
<evidence type="ECO:0000313" key="7">
    <source>
        <dbReference type="Proteomes" id="UP000673691"/>
    </source>
</evidence>
<comment type="cofactor">
    <cofactor evidence="1">
        <name>pyridoxal 5'-phosphate</name>
        <dbReference type="ChEBI" id="CHEBI:597326"/>
    </cofactor>
</comment>
<dbReference type="PANTHER" id="PTHR13693">
    <property type="entry name" value="CLASS II AMINOTRANSFERASE/8-AMINO-7-OXONONANOATE SYNTHASE"/>
    <property type="match status" value="1"/>
</dbReference>
<dbReference type="Gene3D" id="3.40.640.10">
    <property type="entry name" value="Type I PLP-dependent aspartate aminotransferase-like (Major domain)"/>
    <property type="match status" value="1"/>
</dbReference>
<keyword evidence="4" id="KW-0812">Transmembrane</keyword>
<dbReference type="GO" id="GO:0017059">
    <property type="term" value="C:serine palmitoyltransferase complex"/>
    <property type="evidence" value="ECO:0007669"/>
    <property type="project" value="TreeGrafter"/>
</dbReference>
<evidence type="ECO:0000256" key="3">
    <source>
        <dbReference type="SAM" id="MobiDB-lite"/>
    </source>
</evidence>
<dbReference type="GO" id="GO:0016020">
    <property type="term" value="C:membrane"/>
    <property type="evidence" value="ECO:0007669"/>
    <property type="project" value="GOC"/>
</dbReference>
<evidence type="ECO:0000313" key="6">
    <source>
        <dbReference type="EMBL" id="KAG5459161.1"/>
    </source>
</evidence>